<comment type="caution">
    <text evidence="2">The sequence shown here is derived from an EMBL/GenBank/DDBJ whole genome shotgun (WGS) entry which is preliminary data.</text>
</comment>
<evidence type="ECO:0000256" key="1">
    <source>
        <dbReference type="SAM" id="Coils"/>
    </source>
</evidence>
<accession>A0A0F9M7X7</accession>
<name>A0A0F9M7X7_9ZZZZ</name>
<proteinExistence type="predicted"/>
<reference evidence="2" key="1">
    <citation type="journal article" date="2015" name="Nature">
        <title>Complex archaea that bridge the gap between prokaryotes and eukaryotes.</title>
        <authorList>
            <person name="Spang A."/>
            <person name="Saw J.H."/>
            <person name="Jorgensen S.L."/>
            <person name="Zaremba-Niedzwiedzka K."/>
            <person name="Martijn J."/>
            <person name="Lind A.E."/>
            <person name="van Eijk R."/>
            <person name="Schleper C."/>
            <person name="Guy L."/>
            <person name="Ettema T.J."/>
        </authorList>
    </citation>
    <scope>NUCLEOTIDE SEQUENCE</scope>
</reference>
<sequence>MEKSLVEERLVELSKDLANASIILNEQKDSVKALQIKVRRMEGAQMVLKEILDEVEKLEKLTF</sequence>
<gene>
    <name evidence="2" type="ORF">LCGC14_1123960</name>
</gene>
<feature type="coiled-coil region" evidence="1">
    <location>
        <begin position="24"/>
        <end position="61"/>
    </location>
</feature>
<evidence type="ECO:0000313" key="2">
    <source>
        <dbReference type="EMBL" id="KKN01814.1"/>
    </source>
</evidence>
<organism evidence="2">
    <name type="scientific">marine sediment metagenome</name>
    <dbReference type="NCBI Taxonomy" id="412755"/>
    <lineage>
        <taxon>unclassified sequences</taxon>
        <taxon>metagenomes</taxon>
        <taxon>ecological metagenomes</taxon>
    </lineage>
</organism>
<dbReference type="EMBL" id="LAZR01005220">
    <property type="protein sequence ID" value="KKN01814.1"/>
    <property type="molecule type" value="Genomic_DNA"/>
</dbReference>
<keyword evidence="1" id="KW-0175">Coiled coil</keyword>
<dbReference type="AlphaFoldDB" id="A0A0F9M7X7"/>
<protein>
    <submittedName>
        <fullName evidence="2">Uncharacterized protein</fullName>
    </submittedName>
</protein>